<accession>A0AAD4C7I0</accession>
<dbReference type="Proteomes" id="UP001194468">
    <property type="component" value="Unassembled WGS sequence"/>
</dbReference>
<proteinExistence type="predicted"/>
<evidence type="ECO:0000313" key="3">
    <source>
        <dbReference type="Proteomes" id="UP001194468"/>
    </source>
</evidence>
<organism evidence="2 3">
    <name type="scientific">Boletus edulis BED1</name>
    <dbReference type="NCBI Taxonomy" id="1328754"/>
    <lineage>
        <taxon>Eukaryota</taxon>
        <taxon>Fungi</taxon>
        <taxon>Dikarya</taxon>
        <taxon>Basidiomycota</taxon>
        <taxon>Agaricomycotina</taxon>
        <taxon>Agaricomycetes</taxon>
        <taxon>Agaricomycetidae</taxon>
        <taxon>Boletales</taxon>
        <taxon>Boletineae</taxon>
        <taxon>Boletaceae</taxon>
        <taxon>Boletoideae</taxon>
        <taxon>Boletus</taxon>
    </lineage>
</organism>
<reference evidence="2" key="1">
    <citation type="submission" date="2019-10" db="EMBL/GenBank/DDBJ databases">
        <authorList>
            <consortium name="DOE Joint Genome Institute"/>
            <person name="Kuo A."/>
            <person name="Miyauchi S."/>
            <person name="Kiss E."/>
            <person name="Drula E."/>
            <person name="Kohler A."/>
            <person name="Sanchez-Garcia M."/>
            <person name="Andreopoulos B."/>
            <person name="Barry K.W."/>
            <person name="Bonito G."/>
            <person name="Buee M."/>
            <person name="Carver A."/>
            <person name="Chen C."/>
            <person name="Cichocki N."/>
            <person name="Clum A."/>
            <person name="Culley D."/>
            <person name="Crous P.W."/>
            <person name="Fauchery L."/>
            <person name="Girlanda M."/>
            <person name="Hayes R."/>
            <person name="Keri Z."/>
            <person name="LaButti K."/>
            <person name="Lipzen A."/>
            <person name="Lombard V."/>
            <person name="Magnuson J."/>
            <person name="Maillard F."/>
            <person name="Morin E."/>
            <person name="Murat C."/>
            <person name="Nolan M."/>
            <person name="Ohm R."/>
            <person name="Pangilinan J."/>
            <person name="Pereira M."/>
            <person name="Perotto S."/>
            <person name="Peter M."/>
            <person name="Riley R."/>
            <person name="Sitrit Y."/>
            <person name="Stielow B."/>
            <person name="Szollosi G."/>
            <person name="Zifcakova L."/>
            <person name="Stursova M."/>
            <person name="Spatafora J.W."/>
            <person name="Tedersoo L."/>
            <person name="Vaario L.-M."/>
            <person name="Yamada A."/>
            <person name="Yan M."/>
            <person name="Wang P."/>
            <person name="Xu J."/>
            <person name="Bruns T."/>
            <person name="Baldrian P."/>
            <person name="Vilgalys R."/>
            <person name="Henrissat B."/>
            <person name="Grigoriev I.V."/>
            <person name="Hibbett D."/>
            <person name="Nagy L.G."/>
            <person name="Martin F.M."/>
        </authorList>
    </citation>
    <scope>NUCLEOTIDE SEQUENCE</scope>
    <source>
        <strain evidence="2">BED1</strain>
    </source>
</reference>
<name>A0AAD4C7I0_BOLED</name>
<evidence type="ECO:0000256" key="1">
    <source>
        <dbReference type="SAM" id="MobiDB-lite"/>
    </source>
</evidence>
<sequence>MNAHRQVTRPGRHEGKQDAMDGFERGWARGNDGDRRNCITSTRHGVASLLQGYDRDRGTSYYHRVMSTYIPLLSTRSARKCGRVIQGNHHISRFYSPSTCQSSSCASSFATMGRSAASRRHNGACCYLLTFTPSHQYPADPLLGLLQRVWRISAKGMQKRYRTCDIAFEHFHSSHLSFLLQTKAIIVFMAGEHPDAISRLDDLIATIRSNSLCYAVQAYMYLFGNSQMERNDYEGAMHSFARARAQMQGDVGPPLFAISLISGWEFDLLDILIRQRLCEALYALGRTMELLWMKNSTSGFLTLPNNVSRASKTLVSQLRTHSSMVIRRYSTLISIYRPPFRS</sequence>
<dbReference type="EMBL" id="WHUW01000001">
    <property type="protein sequence ID" value="KAF8451920.1"/>
    <property type="molecule type" value="Genomic_DNA"/>
</dbReference>
<gene>
    <name evidence="2" type="ORF">L210DRAFT_3514428</name>
</gene>
<feature type="compositionally biased region" description="Basic and acidic residues" evidence="1">
    <location>
        <begin position="11"/>
        <end position="28"/>
    </location>
</feature>
<dbReference type="AlphaFoldDB" id="A0AAD4C7I0"/>
<protein>
    <submittedName>
        <fullName evidence="2">Uncharacterized protein</fullName>
    </submittedName>
</protein>
<comment type="caution">
    <text evidence="2">The sequence shown here is derived from an EMBL/GenBank/DDBJ whole genome shotgun (WGS) entry which is preliminary data.</text>
</comment>
<evidence type="ECO:0000313" key="2">
    <source>
        <dbReference type="EMBL" id="KAF8451920.1"/>
    </source>
</evidence>
<reference evidence="2" key="2">
    <citation type="journal article" date="2020" name="Nat. Commun.">
        <title>Large-scale genome sequencing of mycorrhizal fungi provides insights into the early evolution of symbiotic traits.</title>
        <authorList>
            <person name="Miyauchi S."/>
            <person name="Kiss E."/>
            <person name="Kuo A."/>
            <person name="Drula E."/>
            <person name="Kohler A."/>
            <person name="Sanchez-Garcia M."/>
            <person name="Morin E."/>
            <person name="Andreopoulos B."/>
            <person name="Barry K.W."/>
            <person name="Bonito G."/>
            <person name="Buee M."/>
            <person name="Carver A."/>
            <person name="Chen C."/>
            <person name="Cichocki N."/>
            <person name="Clum A."/>
            <person name="Culley D."/>
            <person name="Crous P.W."/>
            <person name="Fauchery L."/>
            <person name="Girlanda M."/>
            <person name="Hayes R.D."/>
            <person name="Keri Z."/>
            <person name="LaButti K."/>
            <person name="Lipzen A."/>
            <person name="Lombard V."/>
            <person name="Magnuson J."/>
            <person name="Maillard F."/>
            <person name="Murat C."/>
            <person name="Nolan M."/>
            <person name="Ohm R.A."/>
            <person name="Pangilinan J."/>
            <person name="Pereira M.F."/>
            <person name="Perotto S."/>
            <person name="Peter M."/>
            <person name="Pfister S."/>
            <person name="Riley R."/>
            <person name="Sitrit Y."/>
            <person name="Stielow J.B."/>
            <person name="Szollosi G."/>
            <person name="Zifcakova L."/>
            <person name="Stursova M."/>
            <person name="Spatafora J.W."/>
            <person name="Tedersoo L."/>
            <person name="Vaario L.M."/>
            <person name="Yamada A."/>
            <person name="Yan M."/>
            <person name="Wang P."/>
            <person name="Xu J."/>
            <person name="Bruns T."/>
            <person name="Baldrian P."/>
            <person name="Vilgalys R."/>
            <person name="Dunand C."/>
            <person name="Henrissat B."/>
            <person name="Grigoriev I.V."/>
            <person name="Hibbett D."/>
            <person name="Nagy L.G."/>
            <person name="Martin F.M."/>
        </authorList>
    </citation>
    <scope>NUCLEOTIDE SEQUENCE</scope>
    <source>
        <strain evidence="2">BED1</strain>
    </source>
</reference>
<feature type="region of interest" description="Disordered" evidence="1">
    <location>
        <begin position="1"/>
        <end position="28"/>
    </location>
</feature>
<keyword evidence="3" id="KW-1185">Reference proteome</keyword>